<dbReference type="GO" id="GO:0016787">
    <property type="term" value="F:hydrolase activity"/>
    <property type="evidence" value="ECO:0007669"/>
    <property type="project" value="UniProtKB-KW"/>
</dbReference>
<keyword evidence="3" id="KW-0645">Protease</keyword>
<keyword evidence="4 9" id="KW-0378">Hydrolase</keyword>
<evidence type="ECO:0000256" key="6">
    <source>
        <dbReference type="ARBA" id="ARBA00023049"/>
    </source>
</evidence>
<dbReference type="Proteomes" id="UP001234495">
    <property type="component" value="Unassembled WGS sequence"/>
</dbReference>
<dbReference type="PANTHER" id="PTHR11705:SF143">
    <property type="entry name" value="SLL0236 PROTEIN"/>
    <property type="match status" value="1"/>
</dbReference>
<evidence type="ECO:0000256" key="1">
    <source>
        <dbReference type="ARBA" id="ARBA00001947"/>
    </source>
</evidence>
<dbReference type="EC" id="3.4.19.11" evidence="9"/>
<dbReference type="CDD" id="cd06229">
    <property type="entry name" value="M14_Endopeptidase_I"/>
    <property type="match status" value="1"/>
</dbReference>
<evidence type="ECO:0000256" key="5">
    <source>
        <dbReference type="ARBA" id="ARBA00022833"/>
    </source>
</evidence>
<dbReference type="InterPro" id="IPR000834">
    <property type="entry name" value="Peptidase_M14"/>
</dbReference>
<dbReference type="EMBL" id="JAUSUD010000016">
    <property type="protein sequence ID" value="MDQ0231974.1"/>
    <property type="molecule type" value="Genomic_DNA"/>
</dbReference>
<gene>
    <name evidence="9" type="ORF">J2S19_003259</name>
</gene>
<feature type="domain" description="Peptidase M14" evidence="8">
    <location>
        <begin position="80"/>
        <end position="369"/>
    </location>
</feature>
<dbReference type="PANTHER" id="PTHR11705">
    <property type="entry name" value="PROTEASE FAMILY M14 CARBOXYPEPTIDASE A,B"/>
    <property type="match status" value="1"/>
</dbReference>
<dbReference type="SMART" id="SM00631">
    <property type="entry name" value="Zn_pept"/>
    <property type="match status" value="1"/>
</dbReference>
<evidence type="ECO:0000313" key="9">
    <source>
        <dbReference type="EMBL" id="MDQ0231974.1"/>
    </source>
</evidence>
<dbReference type="Pfam" id="PF00246">
    <property type="entry name" value="Peptidase_M14"/>
    <property type="match status" value="1"/>
</dbReference>
<proteinExistence type="inferred from homology"/>
<sequence>MKFIVREPISINELSSLIQIPAILIKDSNRHIQLVNGKFESNMELNIPLVAGDIDLNKVESVLLFEKGNIPHVKMEHEMKCYDSTKLLNEIEVFEQLFPFIKKEIIGFSVLGTPIIELKIGDGPKKIHMNGSFHANEWITTSIMMYWLSTYLQGLVTNSSEDGHDLMSLYSETTLSFVPMVNPDGVDLVLNGLPENRAVQEEVLKINQHQQDFSQWKANIRGVDLNNQYPANWEIEKERKIPKKPAPRDYPGDYPLSEPESIALADLVKKGSFDRVLAFHTQGEEIYWGYLGKEPDEAGFIVSEFERLSSYKAIRNIDSHAGFRDWFVNEYQKPGYTIELGYGVNPLPFEDSYSIYQKCNRLFLAALYL</sequence>
<protein>
    <submittedName>
        <fullName evidence="9">G-D-glutamyl-meso-diaminopimelate peptidase</fullName>
        <ecNumber evidence="9">3.4.19.11</ecNumber>
    </submittedName>
</protein>
<evidence type="ECO:0000256" key="2">
    <source>
        <dbReference type="ARBA" id="ARBA00005988"/>
    </source>
</evidence>
<keyword evidence="10" id="KW-1185">Reference proteome</keyword>
<comment type="caution">
    <text evidence="9">The sequence shown here is derived from an EMBL/GenBank/DDBJ whole genome shotgun (WGS) entry which is preliminary data.</text>
</comment>
<comment type="cofactor">
    <cofactor evidence="1">
        <name>Zn(2+)</name>
        <dbReference type="ChEBI" id="CHEBI:29105"/>
    </cofactor>
</comment>
<evidence type="ECO:0000313" key="10">
    <source>
        <dbReference type="Proteomes" id="UP001234495"/>
    </source>
</evidence>
<dbReference type="InterPro" id="IPR034274">
    <property type="entry name" value="ENP1_M14_CPD"/>
</dbReference>
<evidence type="ECO:0000256" key="3">
    <source>
        <dbReference type="ARBA" id="ARBA00022670"/>
    </source>
</evidence>
<dbReference type="SUPFAM" id="SSF53187">
    <property type="entry name" value="Zn-dependent exopeptidases"/>
    <property type="match status" value="1"/>
</dbReference>
<keyword evidence="6" id="KW-0482">Metalloprotease</keyword>
<keyword evidence="5" id="KW-0862">Zinc</keyword>
<dbReference type="PROSITE" id="PS52035">
    <property type="entry name" value="PEPTIDASE_M14"/>
    <property type="match status" value="1"/>
</dbReference>
<evidence type="ECO:0000256" key="7">
    <source>
        <dbReference type="PROSITE-ProRule" id="PRU01379"/>
    </source>
</evidence>
<name>A0ABT9ZI70_9BACI</name>
<organism evidence="9 10">
    <name type="scientific">Metabacillus malikii</name>
    <dbReference type="NCBI Taxonomy" id="1504265"/>
    <lineage>
        <taxon>Bacteria</taxon>
        <taxon>Bacillati</taxon>
        <taxon>Bacillota</taxon>
        <taxon>Bacilli</taxon>
        <taxon>Bacillales</taxon>
        <taxon>Bacillaceae</taxon>
        <taxon>Metabacillus</taxon>
    </lineage>
</organism>
<accession>A0ABT9ZI70</accession>
<feature type="active site" description="Proton donor/acceptor" evidence="7">
    <location>
        <position position="339"/>
    </location>
</feature>
<dbReference type="RefSeq" id="WP_307343823.1">
    <property type="nucleotide sequence ID" value="NZ_JAUSUD010000016.1"/>
</dbReference>
<evidence type="ECO:0000259" key="8">
    <source>
        <dbReference type="PROSITE" id="PS52035"/>
    </source>
</evidence>
<reference evidence="9 10" key="1">
    <citation type="submission" date="2023-07" db="EMBL/GenBank/DDBJ databases">
        <title>Genomic Encyclopedia of Type Strains, Phase IV (KMG-IV): sequencing the most valuable type-strain genomes for metagenomic binning, comparative biology and taxonomic classification.</title>
        <authorList>
            <person name="Goeker M."/>
        </authorList>
    </citation>
    <scope>NUCLEOTIDE SEQUENCE [LARGE SCALE GENOMIC DNA]</scope>
    <source>
        <strain evidence="9 10">DSM 29005</strain>
    </source>
</reference>
<evidence type="ECO:0000256" key="4">
    <source>
        <dbReference type="ARBA" id="ARBA00022801"/>
    </source>
</evidence>
<dbReference type="Gene3D" id="3.40.630.10">
    <property type="entry name" value="Zn peptidases"/>
    <property type="match status" value="1"/>
</dbReference>
<comment type="similarity">
    <text evidence="2 7">Belongs to the peptidase M14 family.</text>
</comment>